<reference evidence="2 4" key="1">
    <citation type="submission" date="2018-06" db="EMBL/GenBank/DDBJ databases">
        <authorList>
            <consortium name="Pathogen Informatics"/>
            <person name="Doyle S."/>
        </authorList>
    </citation>
    <scope>NUCLEOTIDE SEQUENCE [LARGE SCALE GENOMIC DNA]</scope>
    <source>
        <strain evidence="2 4">NCTC13830</strain>
    </source>
</reference>
<keyword evidence="5" id="KW-1185">Reference proteome</keyword>
<evidence type="ECO:0000313" key="2">
    <source>
        <dbReference type="EMBL" id="SUM44790.1"/>
    </source>
</evidence>
<dbReference type="AlphaFoldDB" id="A0A380G366"/>
<evidence type="ECO:0000313" key="5">
    <source>
        <dbReference type="Proteomes" id="UP000297598"/>
    </source>
</evidence>
<feature type="domain" description="N-acetyltransferase" evidence="1">
    <location>
        <begin position="2"/>
        <end position="163"/>
    </location>
</feature>
<organism evidence="2 4">
    <name type="scientific">Staphylococcus petrasii</name>
    <dbReference type="NCBI Taxonomy" id="1276936"/>
    <lineage>
        <taxon>Bacteria</taxon>
        <taxon>Bacillati</taxon>
        <taxon>Bacillota</taxon>
        <taxon>Bacilli</taxon>
        <taxon>Bacillales</taxon>
        <taxon>Staphylococcaceae</taxon>
        <taxon>Staphylococcus</taxon>
    </lineage>
</organism>
<accession>A0A380G366</accession>
<evidence type="ECO:0000313" key="4">
    <source>
        <dbReference type="Proteomes" id="UP000254047"/>
    </source>
</evidence>
<keyword evidence="2" id="KW-0808">Transferase</keyword>
<dbReference type="PROSITE" id="PS51186">
    <property type="entry name" value="GNAT"/>
    <property type="match status" value="1"/>
</dbReference>
<sequence length="163" mass="19091">MANIRILKTEDLEIYKVLLANNSYTFSWDQFYYQHVSDDYLLNILSPNDKYWNIFGIFKDNELAACVTLRQMRQIGRQHKAIVENLFLKVKEDEVIAQDLVCEVIDYAKEQGIEKLMTCVTSNNISGKIFFTSFGFEMLGLEENSAKVGDEYFDVHWLIYDID</sequence>
<proteinExistence type="predicted"/>
<dbReference type="RefSeq" id="WP_103297849.1">
    <property type="nucleotide sequence ID" value="NZ_PPQT01000035.1"/>
</dbReference>
<dbReference type="GO" id="GO:0016747">
    <property type="term" value="F:acyltransferase activity, transferring groups other than amino-acyl groups"/>
    <property type="evidence" value="ECO:0007669"/>
    <property type="project" value="InterPro"/>
</dbReference>
<dbReference type="SUPFAM" id="SSF55729">
    <property type="entry name" value="Acyl-CoA N-acyltransferases (Nat)"/>
    <property type="match status" value="1"/>
</dbReference>
<dbReference type="EMBL" id="UHDO01000001">
    <property type="protein sequence ID" value="SUM44790.1"/>
    <property type="molecule type" value="Genomic_DNA"/>
</dbReference>
<name>A0A380G366_9STAP</name>
<dbReference type="Pfam" id="PF13420">
    <property type="entry name" value="Acetyltransf_4"/>
    <property type="match status" value="1"/>
</dbReference>
<protein>
    <submittedName>
        <fullName evidence="2 3">Acetyltransferase</fullName>
    </submittedName>
</protein>
<reference evidence="3 5" key="2">
    <citation type="submission" date="2019-04" db="EMBL/GenBank/DDBJ databases">
        <title>Genomic characterization of Staphylococcus petrasii strains.</title>
        <authorList>
            <person name="Vrbovska V."/>
            <person name="Kovarovic V."/>
            <person name="Maslanova I."/>
            <person name="Indrakova A."/>
            <person name="Petras P."/>
            <person name="Sedo O."/>
            <person name="Svec P."/>
            <person name="Fisarova L."/>
            <person name="Sedlacek I."/>
            <person name="Doskar J."/>
            <person name="Pantucek R."/>
        </authorList>
    </citation>
    <scope>NUCLEOTIDE SEQUENCE [LARGE SCALE GENOMIC DNA]</scope>
    <source>
        <strain evidence="3 5">P5404</strain>
    </source>
</reference>
<evidence type="ECO:0000259" key="1">
    <source>
        <dbReference type="PROSITE" id="PS51186"/>
    </source>
</evidence>
<dbReference type="Proteomes" id="UP000297598">
    <property type="component" value="Unassembled WGS sequence"/>
</dbReference>
<dbReference type="InterPro" id="IPR000182">
    <property type="entry name" value="GNAT_dom"/>
</dbReference>
<dbReference type="OrthoDB" id="2399937at2"/>
<dbReference type="EMBL" id="SRLS01000007">
    <property type="protein sequence ID" value="TGE17628.1"/>
    <property type="molecule type" value="Genomic_DNA"/>
</dbReference>
<dbReference type="InterPro" id="IPR016181">
    <property type="entry name" value="Acyl_CoA_acyltransferase"/>
</dbReference>
<dbReference type="Proteomes" id="UP000254047">
    <property type="component" value="Unassembled WGS sequence"/>
</dbReference>
<gene>
    <name evidence="3" type="ORF">BJR09_05720</name>
    <name evidence="2" type="ORF">NCTC13830_02200</name>
</gene>
<dbReference type="Gene3D" id="3.40.630.30">
    <property type="match status" value="1"/>
</dbReference>
<evidence type="ECO:0000313" key="3">
    <source>
        <dbReference type="EMBL" id="TGE17628.1"/>
    </source>
</evidence>